<keyword evidence="4" id="KW-1015">Disulfide bond</keyword>
<protein>
    <recommendedName>
        <fullName evidence="7">CHCH domain-containing protein</fullName>
    </recommendedName>
</protein>
<dbReference type="Pfam" id="PF06747">
    <property type="entry name" value="CHCH"/>
    <property type="match status" value="1"/>
</dbReference>
<evidence type="ECO:0000313" key="8">
    <source>
        <dbReference type="EMBL" id="GBG83736.1"/>
    </source>
</evidence>
<feature type="compositionally biased region" description="Gly residues" evidence="6">
    <location>
        <begin position="477"/>
        <end position="495"/>
    </location>
</feature>
<evidence type="ECO:0000313" key="9">
    <source>
        <dbReference type="Proteomes" id="UP000265515"/>
    </source>
</evidence>
<keyword evidence="9" id="KW-1185">Reference proteome</keyword>
<dbReference type="Gramene" id="GBG83736">
    <property type="protein sequence ID" value="GBG83736"/>
    <property type="gene ID" value="CBR_g37537"/>
</dbReference>
<dbReference type="PANTHER" id="PTHR44019">
    <property type="entry name" value="WD REPEAT-CONTAINING PROTEIN 55"/>
    <property type="match status" value="1"/>
</dbReference>
<dbReference type="PANTHER" id="PTHR44019:SF20">
    <property type="entry name" value="WD REPEAT-CONTAINING PROTEIN 55"/>
    <property type="match status" value="1"/>
</dbReference>
<accession>A0A388LN16</accession>
<evidence type="ECO:0000256" key="5">
    <source>
        <dbReference type="PROSITE-ProRule" id="PRU00221"/>
    </source>
</evidence>
<dbReference type="SUPFAM" id="SSF47072">
    <property type="entry name" value="Cysteine alpha-hairpin motif"/>
    <property type="match status" value="1"/>
</dbReference>
<reference evidence="8 9" key="1">
    <citation type="journal article" date="2018" name="Cell">
        <title>The Chara Genome: Secondary Complexity and Implications for Plant Terrestrialization.</title>
        <authorList>
            <person name="Nishiyama T."/>
            <person name="Sakayama H."/>
            <person name="Vries J.D."/>
            <person name="Buschmann H."/>
            <person name="Saint-Marcoux D."/>
            <person name="Ullrich K.K."/>
            <person name="Haas F.B."/>
            <person name="Vanderstraeten L."/>
            <person name="Becker D."/>
            <person name="Lang D."/>
            <person name="Vosolsobe S."/>
            <person name="Rombauts S."/>
            <person name="Wilhelmsson P.K.I."/>
            <person name="Janitza P."/>
            <person name="Kern R."/>
            <person name="Heyl A."/>
            <person name="Rumpler F."/>
            <person name="Villalobos L.I.A.C."/>
            <person name="Clay J.M."/>
            <person name="Skokan R."/>
            <person name="Toyoda A."/>
            <person name="Suzuki Y."/>
            <person name="Kagoshima H."/>
            <person name="Schijlen E."/>
            <person name="Tajeshwar N."/>
            <person name="Catarino B."/>
            <person name="Hetherington A.J."/>
            <person name="Saltykova A."/>
            <person name="Bonnot C."/>
            <person name="Breuninger H."/>
            <person name="Symeonidi A."/>
            <person name="Radhakrishnan G.V."/>
            <person name="Van Nieuwerburgh F."/>
            <person name="Deforce D."/>
            <person name="Chang C."/>
            <person name="Karol K.G."/>
            <person name="Hedrich R."/>
            <person name="Ulvskov P."/>
            <person name="Glockner G."/>
            <person name="Delwiche C.F."/>
            <person name="Petrasek J."/>
            <person name="Van de Peer Y."/>
            <person name="Friml J."/>
            <person name="Beilby M."/>
            <person name="Dolan L."/>
            <person name="Kohara Y."/>
            <person name="Sugano S."/>
            <person name="Fujiyama A."/>
            <person name="Delaux P.-M."/>
            <person name="Quint M."/>
            <person name="TheiBen G."/>
            <person name="Hagemann M."/>
            <person name="Harholt J."/>
            <person name="Dunand C."/>
            <person name="Zachgo S."/>
            <person name="Langdale J."/>
            <person name="Maumus F."/>
            <person name="Straeten D.V.D."/>
            <person name="Gould S.B."/>
            <person name="Rensing S.A."/>
        </authorList>
    </citation>
    <scope>NUCLEOTIDE SEQUENCE [LARGE SCALE GENOMIC DNA]</scope>
    <source>
        <strain evidence="8 9">S276</strain>
    </source>
</reference>
<feature type="domain" description="CHCH" evidence="7">
    <location>
        <begin position="131"/>
        <end position="164"/>
    </location>
</feature>
<dbReference type="PROSITE" id="PS50294">
    <property type="entry name" value="WD_REPEATS_REGION"/>
    <property type="match status" value="1"/>
</dbReference>
<comment type="caution">
    <text evidence="8">The sequence shown here is derived from an EMBL/GenBank/DDBJ whole genome shotgun (WGS) entry which is preliminary data.</text>
</comment>
<evidence type="ECO:0000256" key="4">
    <source>
        <dbReference type="ARBA" id="ARBA00023157"/>
    </source>
</evidence>
<dbReference type="Proteomes" id="UP000265515">
    <property type="component" value="Unassembled WGS sequence"/>
</dbReference>
<dbReference type="SUPFAM" id="SSF50978">
    <property type="entry name" value="WD40 repeat-like"/>
    <property type="match status" value="1"/>
</dbReference>
<feature type="repeat" description="WD" evidence="5">
    <location>
        <begin position="239"/>
        <end position="279"/>
    </location>
</feature>
<proteinExistence type="inferred from homology"/>
<comment type="similarity">
    <text evidence="1">Belongs to the WD repeat WDR55 family.</text>
</comment>
<organism evidence="8 9">
    <name type="scientific">Chara braunii</name>
    <name type="common">Braun's stonewort</name>
    <dbReference type="NCBI Taxonomy" id="69332"/>
    <lineage>
        <taxon>Eukaryota</taxon>
        <taxon>Viridiplantae</taxon>
        <taxon>Streptophyta</taxon>
        <taxon>Charophyceae</taxon>
        <taxon>Charales</taxon>
        <taxon>Characeae</taxon>
        <taxon>Chara</taxon>
    </lineage>
</organism>
<gene>
    <name evidence="8" type="ORF">CBR_g37537</name>
</gene>
<dbReference type="Gene3D" id="2.130.10.10">
    <property type="entry name" value="YVTN repeat-like/Quinoprotein amine dehydrogenase"/>
    <property type="match status" value="2"/>
</dbReference>
<keyword evidence="3" id="KW-0677">Repeat</keyword>
<dbReference type="PROSITE" id="PS00678">
    <property type="entry name" value="WD_REPEATS_1"/>
    <property type="match status" value="2"/>
</dbReference>
<feature type="region of interest" description="Disordered" evidence="6">
    <location>
        <begin position="451"/>
        <end position="520"/>
    </location>
</feature>
<feature type="repeat" description="WD" evidence="5">
    <location>
        <begin position="196"/>
        <end position="237"/>
    </location>
</feature>
<dbReference type="OrthoDB" id="2288928at2759"/>
<dbReference type="PROSITE" id="PS50082">
    <property type="entry name" value="WD_REPEATS_2"/>
    <property type="match status" value="3"/>
</dbReference>
<dbReference type="PRINTS" id="PR00320">
    <property type="entry name" value="GPROTEINBRPT"/>
</dbReference>
<feature type="region of interest" description="Disordered" evidence="6">
    <location>
        <begin position="1"/>
        <end position="50"/>
    </location>
</feature>
<evidence type="ECO:0000256" key="3">
    <source>
        <dbReference type="ARBA" id="ARBA00022737"/>
    </source>
</evidence>
<keyword evidence="2 5" id="KW-0853">WD repeat</keyword>
<dbReference type="InterPro" id="IPR009069">
    <property type="entry name" value="Cys_alpha_HP_mot_SF"/>
</dbReference>
<dbReference type="Gene3D" id="1.10.287.1130">
    <property type="entry name" value="CytochromE C oxidase copper chaperone"/>
    <property type="match status" value="1"/>
</dbReference>
<dbReference type="Pfam" id="PF24796">
    <property type="entry name" value="WDR55"/>
    <property type="match status" value="1"/>
</dbReference>
<name>A0A388LN16_CHABU</name>
<dbReference type="InterPro" id="IPR001680">
    <property type="entry name" value="WD40_rpt"/>
</dbReference>
<dbReference type="SMART" id="SM00320">
    <property type="entry name" value="WD40"/>
    <property type="match status" value="6"/>
</dbReference>
<dbReference type="STRING" id="69332.A0A388LN16"/>
<feature type="repeat" description="WD" evidence="5">
    <location>
        <begin position="414"/>
        <end position="440"/>
    </location>
</feature>
<feature type="compositionally biased region" description="Basic and acidic residues" evidence="6">
    <location>
        <begin position="1"/>
        <end position="30"/>
    </location>
</feature>
<dbReference type="InterPro" id="IPR036322">
    <property type="entry name" value="WD40_repeat_dom_sf"/>
</dbReference>
<evidence type="ECO:0000256" key="1">
    <source>
        <dbReference type="ARBA" id="ARBA00007625"/>
    </source>
</evidence>
<evidence type="ECO:0000259" key="7">
    <source>
        <dbReference type="Pfam" id="PF06747"/>
    </source>
</evidence>
<dbReference type="InterPro" id="IPR019775">
    <property type="entry name" value="WD40_repeat_CS"/>
</dbReference>
<dbReference type="AlphaFoldDB" id="A0A388LN16"/>
<dbReference type="InterPro" id="IPR015943">
    <property type="entry name" value="WD40/YVTN_repeat-like_dom_sf"/>
</dbReference>
<evidence type="ECO:0000256" key="2">
    <source>
        <dbReference type="ARBA" id="ARBA00022574"/>
    </source>
</evidence>
<dbReference type="InterPro" id="IPR020472">
    <property type="entry name" value="WD40_PAC1"/>
</dbReference>
<evidence type="ECO:0000256" key="6">
    <source>
        <dbReference type="SAM" id="MobiDB-lite"/>
    </source>
</evidence>
<dbReference type="InterPro" id="IPR050505">
    <property type="entry name" value="WDR55/POC1"/>
</dbReference>
<sequence>MEREEERGKEQGKQREKEEQREGEREKEREEEREEEQEKEQEKEGERGYGGIFVTLFGEGGAGGGGGVGGVGGAGEVAGGGVGEGGGGLGGETGTVDAVMGPRGGGAAPAAAAPEPLAASSPFGGQTVDACANQAKAFQDCLEHNNSDIGKCQFYIDMLTSCRHNGTMFQLVLYGYGGDGGGGGGGEAEPRRQWVVSGHTESCRCVKFSDGGRVVVSGSPDKSILLTDAATGRIVSRRSDAHLAAINRLMVLPDARVATGDDDGAVKIWDMRQNNCCHTFAVHEDFISDMTPGPSNNQLIVTSGDGSLSVCNVRQNRVDGRSEMVEDELLSVAVLKHGRKVVCGTQDGLLLIYAWGTWSEFSDRFPGHPSSVDALVKVDEDTILTGSSDGLIRVVSIVPNKMLGVIGEHSDYPIERLGYSFDKRFIASASHDRSVKLWDVAYLLEGDDEGDGAAANNGNDVDMEQPGHDMDSDDDGNQGGGGGGGGGRTGGGVGASGRRPGRQRGGGRDQQQDNSFFADL</sequence>
<dbReference type="InterPro" id="IPR010625">
    <property type="entry name" value="CHCH"/>
</dbReference>
<dbReference type="EMBL" id="BFEA01000449">
    <property type="protein sequence ID" value="GBG83736.1"/>
    <property type="molecule type" value="Genomic_DNA"/>
</dbReference>